<sequence>MPSHSIAFLLFPGVKQLDIVGPAEVFAEANRLGAHYELLYVSADGAPVSTSIGAPFPATTRARDLTRADTLIIPGGDALPTAAIPPEILEATARLVDISARVASVCTGAFLLAATGALSGRRTTTHWAHAGLLARLYPGITVTPDSIFVRDGRFHTSAGVSSGIDLALSLIETDLGPELAREVARQLVVYLRRPGGQSQFSTLNEVSRGSHDAVQRVIEIIIEAPAAAHTITDLAAAAGLSTRHLSRLFQAEFGMTPARFVEGVRLDTAKALLLRGESVSVTSRRAGFQSAETMRRLFVTRLGMPPSVFQQRFRTSDRAD</sequence>
<comment type="caution">
    <text evidence="5">The sequence shown here is derived from an EMBL/GenBank/DDBJ whole genome shotgun (WGS) entry which is preliminary data.</text>
</comment>
<keyword evidence="3" id="KW-0804">Transcription</keyword>
<dbReference type="EMBL" id="RCUY01000015">
    <property type="protein sequence ID" value="RLP79339.1"/>
    <property type="molecule type" value="Genomic_DNA"/>
</dbReference>
<dbReference type="PANTHER" id="PTHR43130">
    <property type="entry name" value="ARAC-FAMILY TRANSCRIPTIONAL REGULATOR"/>
    <property type="match status" value="1"/>
</dbReference>
<evidence type="ECO:0000256" key="1">
    <source>
        <dbReference type="ARBA" id="ARBA00023015"/>
    </source>
</evidence>
<feature type="domain" description="HTH araC/xylS-type" evidence="4">
    <location>
        <begin position="215"/>
        <end position="312"/>
    </location>
</feature>
<protein>
    <submittedName>
        <fullName evidence="5">Helix-turn-helix domain-containing protein</fullName>
    </submittedName>
</protein>
<accession>A0A3L7AG42</accession>
<dbReference type="Pfam" id="PF12833">
    <property type="entry name" value="HTH_18"/>
    <property type="match status" value="1"/>
</dbReference>
<dbReference type="RefSeq" id="WP_121689503.1">
    <property type="nucleotide sequence ID" value="NZ_RCUY01000015.1"/>
</dbReference>
<dbReference type="InterPro" id="IPR029062">
    <property type="entry name" value="Class_I_gatase-like"/>
</dbReference>
<dbReference type="SUPFAM" id="SSF46689">
    <property type="entry name" value="Homeodomain-like"/>
    <property type="match status" value="2"/>
</dbReference>
<dbReference type="SMART" id="SM00342">
    <property type="entry name" value="HTH_ARAC"/>
    <property type="match status" value="1"/>
</dbReference>
<evidence type="ECO:0000256" key="2">
    <source>
        <dbReference type="ARBA" id="ARBA00023125"/>
    </source>
</evidence>
<dbReference type="AlphaFoldDB" id="A0A3L7AG42"/>
<name>A0A3L7AG42_9MICO</name>
<dbReference type="GO" id="GO:0043565">
    <property type="term" value="F:sequence-specific DNA binding"/>
    <property type="evidence" value="ECO:0007669"/>
    <property type="project" value="InterPro"/>
</dbReference>
<dbReference type="GO" id="GO:0003700">
    <property type="term" value="F:DNA-binding transcription factor activity"/>
    <property type="evidence" value="ECO:0007669"/>
    <property type="project" value="InterPro"/>
</dbReference>
<dbReference type="InterPro" id="IPR009057">
    <property type="entry name" value="Homeodomain-like_sf"/>
</dbReference>
<keyword evidence="2" id="KW-0238">DNA-binding</keyword>
<dbReference type="PROSITE" id="PS01124">
    <property type="entry name" value="HTH_ARAC_FAMILY_2"/>
    <property type="match status" value="1"/>
</dbReference>
<dbReference type="InterPro" id="IPR018062">
    <property type="entry name" value="HTH_AraC-typ_CS"/>
</dbReference>
<dbReference type="PROSITE" id="PS00041">
    <property type="entry name" value="HTH_ARAC_FAMILY_1"/>
    <property type="match status" value="1"/>
</dbReference>
<evidence type="ECO:0000256" key="3">
    <source>
        <dbReference type="ARBA" id="ARBA00023163"/>
    </source>
</evidence>
<evidence type="ECO:0000313" key="5">
    <source>
        <dbReference type="EMBL" id="RLP79339.1"/>
    </source>
</evidence>
<reference evidence="5 6" key="1">
    <citation type="submission" date="2018-10" db="EMBL/GenBank/DDBJ databases">
        <authorList>
            <person name="Li J."/>
        </authorList>
    </citation>
    <scope>NUCLEOTIDE SEQUENCE [LARGE SCALE GENOMIC DNA]</scope>
    <source>
        <strain evidence="5 6">JCM 11654</strain>
    </source>
</reference>
<dbReference type="InterPro" id="IPR018060">
    <property type="entry name" value="HTH_AraC"/>
</dbReference>
<evidence type="ECO:0000313" key="6">
    <source>
        <dbReference type="Proteomes" id="UP000269438"/>
    </source>
</evidence>
<dbReference type="Gene3D" id="3.40.50.880">
    <property type="match status" value="1"/>
</dbReference>
<dbReference type="Pfam" id="PF01965">
    <property type="entry name" value="DJ-1_PfpI"/>
    <property type="match status" value="1"/>
</dbReference>
<dbReference type="Gene3D" id="1.10.10.60">
    <property type="entry name" value="Homeodomain-like"/>
    <property type="match status" value="1"/>
</dbReference>
<keyword evidence="1" id="KW-0805">Transcription regulation</keyword>
<proteinExistence type="predicted"/>
<gene>
    <name evidence="5" type="ORF">D9V34_16240</name>
</gene>
<dbReference type="CDD" id="cd03137">
    <property type="entry name" value="GATase1_AraC_1"/>
    <property type="match status" value="1"/>
</dbReference>
<dbReference type="SUPFAM" id="SSF52317">
    <property type="entry name" value="Class I glutamine amidotransferase-like"/>
    <property type="match status" value="1"/>
</dbReference>
<dbReference type="InterPro" id="IPR052158">
    <property type="entry name" value="INH-QAR"/>
</dbReference>
<evidence type="ECO:0000259" key="4">
    <source>
        <dbReference type="PROSITE" id="PS01124"/>
    </source>
</evidence>
<dbReference type="Proteomes" id="UP000269438">
    <property type="component" value="Unassembled WGS sequence"/>
</dbReference>
<dbReference type="PANTHER" id="PTHR43130:SF3">
    <property type="entry name" value="HTH-TYPE TRANSCRIPTIONAL REGULATOR RV1931C"/>
    <property type="match status" value="1"/>
</dbReference>
<dbReference type="InterPro" id="IPR002818">
    <property type="entry name" value="DJ-1/PfpI"/>
</dbReference>
<organism evidence="5 6">
    <name type="scientific">Mycetocola lacteus</name>
    <dbReference type="NCBI Taxonomy" id="76637"/>
    <lineage>
        <taxon>Bacteria</taxon>
        <taxon>Bacillati</taxon>
        <taxon>Actinomycetota</taxon>
        <taxon>Actinomycetes</taxon>
        <taxon>Micrococcales</taxon>
        <taxon>Microbacteriaceae</taxon>
        <taxon>Mycetocola</taxon>
    </lineage>
</organism>
<keyword evidence="6" id="KW-1185">Reference proteome</keyword>
<dbReference type="OrthoDB" id="3992151at2"/>